<protein>
    <submittedName>
        <fullName evidence="1">Glycosyltransferase</fullName>
    </submittedName>
</protein>
<evidence type="ECO:0000313" key="1">
    <source>
        <dbReference type="EMBL" id="AYF80130.1"/>
    </source>
</evidence>
<reference evidence="1 2" key="1">
    <citation type="submission" date="2018-09" db="EMBL/GenBank/DDBJ databases">
        <title>Complete genome of Bacillus thuringiensis strain QZL38.</title>
        <authorList>
            <person name="Song F."/>
        </authorList>
    </citation>
    <scope>NUCLEOTIDE SEQUENCE [LARGE SCALE GENOMIC DNA]</scope>
    <source>
        <strain evidence="1 2">QZL38</strain>
    </source>
</reference>
<dbReference type="AlphaFoldDB" id="A0A9W3V7M8"/>
<evidence type="ECO:0000313" key="2">
    <source>
        <dbReference type="Proteomes" id="UP000269847"/>
    </source>
</evidence>
<accession>A0A9W3V7M8</accession>
<proteinExistence type="predicted"/>
<name>A0A9W3V7M8_BACTU</name>
<dbReference type="EMBL" id="CP032608">
    <property type="protein sequence ID" value="AYF80130.1"/>
    <property type="molecule type" value="Genomic_DNA"/>
</dbReference>
<dbReference type="Proteomes" id="UP000269847">
    <property type="component" value="Chromosome"/>
</dbReference>
<gene>
    <name evidence="1" type="ORF">D7J84_02455</name>
</gene>
<sequence length="43" mass="5078">MLLSLSICLEAMIKQQSYLSFAVCLSRKWETYNIIRLFFMASQ</sequence>
<organism evidence="1 2">
    <name type="scientific">Bacillus thuringiensis</name>
    <dbReference type="NCBI Taxonomy" id="1428"/>
    <lineage>
        <taxon>Bacteria</taxon>
        <taxon>Bacillati</taxon>
        <taxon>Bacillota</taxon>
        <taxon>Bacilli</taxon>
        <taxon>Bacillales</taxon>
        <taxon>Bacillaceae</taxon>
        <taxon>Bacillus</taxon>
        <taxon>Bacillus cereus group</taxon>
    </lineage>
</organism>